<dbReference type="RefSeq" id="WP_036790577.1">
    <property type="nucleotide sequence ID" value="NZ_LN794353.1"/>
</dbReference>
<dbReference type="EMBL" id="PYNF01000004">
    <property type="protein sequence ID" value="PSU99937.1"/>
    <property type="molecule type" value="Genomic_DNA"/>
</dbReference>
<dbReference type="AlphaFoldDB" id="A0A0B7JCZ3"/>
<reference evidence="1 2" key="1">
    <citation type="submission" date="2018-01" db="EMBL/GenBank/DDBJ databases">
        <title>Whole genome sequencing of Histamine producing bacteria.</title>
        <authorList>
            <person name="Butler K."/>
        </authorList>
    </citation>
    <scope>NUCLEOTIDE SEQUENCE [LARGE SCALE GENOMIC DNA]</scope>
    <source>
        <strain evidence="1 2">FS-7.2</strain>
    </source>
</reference>
<accession>A0A0B7JCZ3</accession>
<dbReference type="Pfam" id="PF13924">
    <property type="entry name" value="Lipocalin_5"/>
    <property type="match status" value="1"/>
</dbReference>
<organism evidence="1 2">
    <name type="scientific">Photobacterium kishitanii</name>
    <dbReference type="NCBI Taxonomy" id="318456"/>
    <lineage>
        <taxon>Bacteria</taxon>
        <taxon>Pseudomonadati</taxon>
        <taxon>Pseudomonadota</taxon>
        <taxon>Gammaproteobacteria</taxon>
        <taxon>Vibrionales</taxon>
        <taxon>Vibrionaceae</taxon>
        <taxon>Photobacterium</taxon>
    </lineage>
</organism>
<dbReference type="Proteomes" id="UP000241426">
    <property type="component" value="Unassembled WGS sequence"/>
</dbReference>
<sequence length="139" mass="16005">MNIKKLWGSWDLISFSHTILETKVKTNIMGDNPNGTIIFTEDNCVSVIITNESRRTSNKIEDSNYLYNSMMAYMGRYDLNGNKCDFHIEISWNPSWVGLTLQREIILEDDKLIINTLQQVGIDGNLSTATLTWKRKNNI</sequence>
<name>A0A0B7JCZ3_9GAMM</name>
<protein>
    <submittedName>
        <fullName evidence="1">Uncharacterized protein</fullName>
    </submittedName>
</protein>
<accession>A0A2T3KK90</accession>
<dbReference type="GeneID" id="29945273"/>
<gene>
    <name evidence="1" type="ORF">C9J27_06730</name>
</gene>
<dbReference type="InterPro" id="IPR024311">
    <property type="entry name" value="Lipocalin-like"/>
</dbReference>
<evidence type="ECO:0000313" key="2">
    <source>
        <dbReference type="Proteomes" id="UP000241426"/>
    </source>
</evidence>
<proteinExistence type="predicted"/>
<dbReference type="eggNOG" id="ENOG5032Y26">
    <property type="taxonomic scope" value="Bacteria"/>
</dbReference>
<evidence type="ECO:0000313" key="1">
    <source>
        <dbReference type="EMBL" id="PSU99937.1"/>
    </source>
</evidence>
<comment type="caution">
    <text evidence="1">The sequence shown here is derived from an EMBL/GenBank/DDBJ whole genome shotgun (WGS) entry which is preliminary data.</text>
</comment>